<evidence type="ECO:0000256" key="8">
    <source>
        <dbReference type="ARBA" id="ARBA00023128"/>
    </source>
</evidence>
<keyword evidence="14" id="KW-1185">Reference proteome</keyword>
<sequence>MSADFWSGYLSGAAGILIGNPLDVVKTRLQAGRGASGPGMTDTSSQGVKSHFDRAGTLVRGGLEPLHSYSLDCRRKADLNYHSVGATAPILGYGALNAILFITYNRSLELLGKNSSVPTGLLKVWCSGAAGGLATFVVSAPTELIKCRAQVSTSNATSWSIVNDIWRREGVRGLYYGGGITSVRDAVGYGFYFWSYEGSRQAWSSPDDTDKQTAIKVLLCGGLAGIVTWASIFPLDVIKTRVQTQVMHSSLREAGEQAALLQSQQHGQSSTVGTRLSTFKIAKQAYQTDGGMVFFRGLGICSLRAFVVNAVQWAVYEWMMRLLQ</sequence>
<keyword evidence="8" id="KW-0496">Mitochondrion</keyword>
<name>A0A9P4KHQ5_9PLEO</name>
<evidence type="ECO:0000256" key="6">
    <source>
        <dbReference type="ARBA" id="ARBA00022792"/>
    </source>
</evidence>
<evidence type="ECO:0000256" key="10">
    <source>
        <dbReference type="PROSITE-ProRule" id="PRU00282"/>
    </source>
</evidence>
<dbReference type="InterPro" id="IPR018108">
    <property type="entry name" value="MCP_transmembrane"/>
</dbReference>
<feature type="repeat" description="Solcar" evidence="10">
    <location>
        <begin position="119"/>
        <end position="202"/>
    </location>
</feature>
<feature type="transmembrane region" description="Helical" evidence="12">
    <location>
        <begin position="84"/>
        <end position="102"/>
    </location>
</feature>
<comment type="caution">
    <text evidence="13">The sequence shown here is derived from an EMBL/GenBank/DDBJ whole genome shotgun (WGS) entry which is preliminary data.</text>
</comment>
<keyword evidence="5" id="KW-0677">Repeat</keyword>
<dbReference type="AlphaFoldDB" id="A0A9P4KHQ5"/>
<feature type="transmembrane region" description="Helical" evidence="12">
    <location>
        <begin position="122"/>
        <end position="140"/>
    </location>
</feature>
<dbReference type="Proteomes" id="UP000800093">
    <property type="component" value="Unassembled WGS sequence"/>
</dbReference>
<comment type="subcellular location">
    <subcellularLocation>
        <location evidence="1">Mitochondrion membrane</location>
        <topology evidence="1">Multi-pass membrane protein</topology>
    </subcellularLocation>
</comment>
<keyword evidence="9 10" id="KW-0472">Membrane</keyword>
<dbReference type="GO" id="GO:0022857">
    <property type="term" value="F:transmembrane transporter activity"/>
    <property type="evidence" value="ECO:0007669"/>
    <property type="project" value="TreeGrafter"/>
</dbReference>
<evidence type="ECO:0000256" key="3">
    <source>
        <dbReference type="ARBA" id="ARBA00022448"/>
    </source>
</evidence>
<accession>A0A9P4KHQ5</accession>
<comment type="similarity">
    <text evidence="2 11">Belongs to the mitochondrial carrier (TC 2.A.29) family.</text>
</comment>
<organism evidence="13 14">
    <name type="scientific">Lojkania enalia</name>
    <dbReference type="NCBI Taxonomy" id="147567"/>
    <lineage>
        <taxon>Eukaryota</taxon>
        <taxon>Fungi</taxon>
        <taxon>Dikarya</taxon>
        <taxon>Ascomycota</taxon>
        <taxon>Pezizomycotina</taxon>
        <taxon>Dothideomycetes</taxon>
        <taxon>Pleosporomycetidae</taxon>
        <taxon>Pleosporales</taxon>
        <taxon>Pleosporales incertae sedis</taxon>
        <taxon>Lojkania</taxon>
    </lineage>
</organism>
<evidence type="ECO:0000256" key="5">
    <source>
        <dbReference type="ARBA" id="ARBA00022737"/>
    </source>
</evidence>
<evidence type="ECO:0000256" key="4">
    <source>
        <dbReference type="ARBA" id="ARBA00022692"/>
    </source>
</evidence>
<keyword evidence="7 12" id="KW-1133">Transmembrane helix</keyword>
<evidence type="ECO:0000256" key="11">
    <source>
        <dbReference type="RuleBase" id="RU000488"/>
    </source>
</evidence>
<feature type="transmembrane region" description="Helical" evidence="12">
    <location>
        <begin position="174"/>
        <end position="194"/>
    </location>
</feature>
<dbReference type="InterPro" id="IPR023395">
    <property type="entry name" value="MCP_dom_sf"/>
</dbReference>
<evidence type="ECO:0000256" key="12">
    <source>
        <dbReference type="SAM" id="Phobius"/>
    </source>
</evidence>
<proteinExistence type="inferred from homology"/>
<dbReference type="OrthoDB" id="193856at2759"/>
<feature type="repeat" description="Solcar" evidence="10">
    <location>
        <begin position="212"/>
        <end position="322"/>
    </location>
</feature>
<protein>
    <submittedName>
        <fullName evidence="13">Mitochondrial carrier</fullName>
    </submittedName>
</protein>
<evidence type="ECO:0000256" key="9">
    <source>
        <dbReference type="ARBA" id="ARBA00023136"/>
    </source>
</evidence>
<evidence type="ECO:0000313" key="14">
    <source>
        <dbReference type="Proteomes" id="UP000800093"/>
    </source>
</evidence>
<dbReference type="PROSITE" id="PS50920">
    <property type="entry name" value="SOLCAR"/>
    <property type="match status" value="2"/>
</dbReference>
<dbReference type="PANTHER" id="PTHR45624">
    <property type="entry name" value="MITOCHONDRIAL BASIC AMINO ACIDS TRANSPORTER-RELATED"/>
    <property type="match status" value="1"/>
</dbReference>
<evidence type="ECO:0000256" key="1">
    <source>
        <dbReference type="ARBA" id="ARBA00004225"/>
    </source>
</evidence>
<keyword evidence="3 11" id="KW-0813">Transport</keyword>
<dbReference type="EMBL" id="ML986586">
    <property type="protein sequence ID" value="KAF2268401.1"/>
    <property type="molecule type" value="Genomic_DNA"/>
</dbReference>
<feature type="transmembrane region" description="Helical" evidence="12">
    <location>
        <begin position="214"/>
        <end position="235"/>
    </location>
</feature>
<evidence type="ECO:0000256" key="2">
    <source>
        <dbReference type="ARBA" id="ARBA00006375"/>
    </source>
</evidence>
<dbReference type="Gene3D" id="1.50.40.10">
    <property type="entry name" value="Mitochondrial carrier domain"/>
    <property type="match status" value="2"/>
</dbReference>
<keyword evidence="6" id="KW-0999">Mitochondrion inner membrane</keyword>
<keyword evidence="4 10" id="KW-0812">Transmembrane</keyword>
<gene>
    <name evidence="13" type="ORF">CC78DRAFT_367129</name>
</gene>
<dbReference type="GO" id="GO:0031966">
    <property type="term" value="C:mitochondrial membrane"/>
    <property type="evidence" value="ECO:0007669"/>
    <property type="project" value="UniProtKB-SubCell"/>
</dbReference>
<evidence type="ECO:0000313" key="13">
    <source>
        <dbReference type="EMBL" id="KAF2268401.1"/>
    </source>
</evidence>
<dbReference type="Pfam" id="PF00153">
    <property type="entry name" value="Mito_carr"/>
    <property type="match status" value="3"/>
</dbReference>
<feature type="transmembrane region" description="Helical" evidence="12">
    <location>
        <begin position="293"/>
        <end position="315"/>
    </location>
</feature>
<dbReference type="PANTHER" id="PTHR45624:SF10">
    <property type="entry name" value="SLC (SOLUTE CARRIER) HOMOLOG"/>
    <property type="match status" value="1"/>
</dbReference>
<reference evidence="14" key="1">
    <citation type="journal article" date="2020" name="Stud. Mycol.">
        <title>101 Dothideomycetes genomes: A test case for predicting lifestyles and emergence of pathogens.</title>
        <authorList>
            <person name="Haridas S."/>
            <person name="Albert R."/>
            <person name="Binder M."/>
            <person name="Bloem J."/>
            <person name="LaButti K."/>
            <person name="Salamov A."/>
            <person name="Andreopoulos B."/>
            <person name="Baker S."/>
            <person name="Barry K."/>
            <person name="Bills G."/>
            <person name="Bluhm B."/>
            <person name="Cannon C."/>
            <person name="Castanera R."/>
            <person name="Culley D."/>
            <person name="Daum C."/>
            <person name="Ezra D."/>
            <person name="Gonzalez J."/>
            <person name="Henrissat B."/>
            <person name="Kuo A."/>
            <person name="Liang C."/>
            <person name="Lipzen A."/>
            <person name="Lutzoni F."/>
            <person name="Magnuson J."/>
            <person name="Mondo S."/>
            <person name="Nolan M."/>
            <person name="Ohm R."/>
            <person name="Pangilinan J."/>
            <person name="Park H.-J."/>
            <person name="Ramirez L."/>
            <person name="Alfaro M."/>
            <person name="Sun H."/>
            <person name="Tritt A."/>
            <person name="Yoshinaga Y."/>
            <person name="Zwiers L.-H."/>
            <person name="Turgeon B."/>
            <person name="Goodwin S."/>
            <person name="Spatafora J."/>
            <person name="Crous P."/>
            <person name="Grigoriev I."/>
        </authorList>
    </citation>
    <scope>NUCLEOTIDE SEQUENCE [LARGE SCALE GENOMIC DNA]</scope>
    <source>
        <strain evidence="14">CBS 304.66</strain>
    </source>
</reference>
<dbReference type="InterPro" id="IPR050567">
    <property type="entry name" value="Mitochondrial_Carrier"/>
</dbReference>
<evidence type="ECO:0000256" key="7">
    <source>
        <dbReference type="ARBA" id="ARBA00022989"/>
    </source>
</evidence>
<dbReference type="SUPFAM" id="SSF103506">
    <property type="entry name" value="Mitochondrial carrier"/>
    <property type="match status" value="1"/>
</dbReference>